<evidence type="ECO:0000313" key="3">
    <source>
        <dbReference type="Proteomes" id="UP001597214"/>
    </source>
</evidence>
<dbReference type="EMBL" id="JBHUEM010000045">
    <property type="protein sequence ID" value="MFD1738511.1"/>
    <property type="molecule type" value="Genomic_DNA"/>
</dbReference>
<keyword evidence="3" id="KW-1185">Reference proteome</keyword>
<evidence type="ECO:0000259" key="1">
    <source>
        <dbReference type="Pfam" id="PF21747"/>
    </source>
</evidence>
<gene>
    <name evidence="2" type="ORF">ACFSCX_18475</name>
</gene>
<accession>A0ABW4LTV0</accession>
<name>A0ABW4LTV0_9BACI</name>
<reference evidence="3" key="1">
    <citation type="journal article" date="2019" name="Int. J. Syst. Evol. Microbiol.">
        <title>The Global Catalogue of Microorganisms (GCM) 10K type strain sequencing project: providing services to taxonomists for standard genome sequencing and annotation.</title>
        <authorList>
            <consortium name="The Broad Institute Genomics Platform"/>
            <consortium name="The Broad Institute Genome Sequencing Center for Infectious Disease"/>
            <person name="Wu L."/>
            <person name="Ma J."/>
        </authorList>
    </citation>
    <scope>NUCLEOTIDE SEQUENCE [LARGE SCALE GENOMIC DNA]</scope>
    <source>
        <strain evidence="3">CCUG 49339</strain>
    </source>
</reference>
<dbReference type="Proteomes" id="UP001597214">
    <property type="component" value="Unassembled WGS sequence"/>
</dbReference>
<proteinExistence type="predicted"/>
<organism evidence="2 3">
    <name type="scientific">Bacillus salitolerans</name>
    <dbReference type="NCBI Taxonomy" id="1437434"/>
    <lineage>
        <taxon>Bacteria</taxon>
        <taxon>Bacillati</taxon>
        <taxon>Bacillota</taxon>
        <taxon>Bacilli</taxon>
        <taxon>Bacillales</taxon>
        <taxon>Bacillaceae</taxon>
        <taxon>Bacillus</taxon>
    </lineage>
</organism>
<evidence type="ECO:0000313" key="2">
    <source>
        <dbReference type="EMBL" id="MFD1738511.1"/>
    </source>
</evidence>
<sequence>MTSRINLLIPCHFQPSLFFNNKEWITINKGEELLYEPFLYDIAYYHKISIDKPWENNRALVLKLYDRWTEDKEILKLFFNNRNRQGARPYMIKSLGFFIMFICWSNQQPVLSITDWTTQVSRLPIKPVNMIERLNHIFTSPDHYHSYLQLTQLYEELNKQYQKSFILKQKETPK</sequence>
<dbReference type="RefSeq" id="WP_377929716.1">
    <property type="nucleotide sequence ID" value="NZ_JBHUEM010000045.1"/>
</dbReference>
<dbReference type="InterPro" id="IPR048427">
    <property type="entry name" value="YpoC"/>
</dbReference>
<protein>
    <submittedName>
        <fullName evidence="2">YpoC family protein</fullName>
    </submittedName>
</protein>
<dbReference type="Pfam" id="PF21747">
    <property type="entry name" value="YpoC"/>
    <property type="match status" value="1"/>
</dbReference>
<feature type="domain" description="YpoC-like" evidence="1">
    <location>
        <begin position="61"/>
        <end position="169"/>
    </location>
</feature>
<comment type="caution">
    <text evidence="2">The sequence shown here is derived from an EMBL/GenBank/DDBJ whole genome shotgun (WGS) entry which is preliminary data.</text>
</comment>